<dbReference type="OrthoDB" id="10255641at2759"/>
<proteinExistence type="predicted"/>
<evidence type="ECO:0000313" key="1">
    <source>
        <dbReference type="EMBL" id="CAG8522462.1"/>
    </source>
</evidence>
<dbReference type="InterPro" id="IPR027961">
    <property type="entry name" value="DUF4442"/>
</dbReference>
<gene>
    <name evidence="1" type="ORF">PBRASI_LOCUS3698</name>
</gene>
<sequence length="181" mass="20145">MLGKLVRKVTTGESNYTTKRCANADKTLSIRDTYVAWGNLARLGRLRPWAFTLLINYVNPYSKSVHFRVTTLERGLCTAVMKEQTRTHNPFNSIHAGALFTFGETVSAMAVFSRLGTKSRAIPTGANIEYFKKARGLITATAEFSPGELAGRQEKTSELTIVDSYLDTVAKMSIQWVIDTK</sequence>
<dbReference type="AlphaFoldDB" id="A0A9N9AAN9"/>
<dbReference type="Gene3D" id="3.10.129.10">
    <property type="entry name" value="Hotdog Thioesterase"/>
    <property type="match status" value="1"/>
</dbReference>
<name>A0A9N9AAN9_9GLOM</name>
<accession>A0A9N9AAN9</accession>
<protein>
    <submittedName>
        <fullName evidence="1">541_t:CDS:1</fullName>
    </submittedName>
</protein>
<keyword evidence="2" id="KW-1185">Reference proteome</keyword>
<dbReference type="InterPro" id="IPR029069">
    <property type="entry name" value="HotDog_dom_sf"/>
</dbReference>
<organism evidence="1 2">
    <name type="scientific">Paraglomus brasilianum</name>
    <dbReference type="NCBI Taxonomy" id="144538"/>
    <lineage>
        <taxon>Eukaryota</taxon>
        <taxon>Fungi</taxon>
        <taxon>Fungi incertae sedis</taxon>
        <taxon>Mucoromycota</taxon>
        <taxon>Glomeromycotina</taxon>
        <taxon>Glomeromycetes</taxon>
        <taxon>Paraglomerales</taxon>
        <taxon>Paraglomeraceae</taxon>
        <taxon>Paraglomus</taxon>
    </lineage>
</organism>
<dbReference type="Pfam" id="PF14539">
    <property type="entry name" value="DUF4442"/>
    <property type="match status" value="1"/>
</dbReference>
<dbReference type="CDD" id="cd03443">
    <property type="entry name" value="PaaI_thioesterase"/>
    <property type="match status" value="1"/>
</dbReference>
<dbReference type="Proteomes" id="UP000789739">
    <property type="component" value="Unassembled WGS sequence"/>
</dbReference>
<dbReference type="EMBL" id="CAJVPI010000345">
    <property type="protein sequence ID" value="CAG8522462.1"/>
    <property type="molecule type" value="Genomic_DNA"/>
</dbReference>
<dbReference type="SUPFAM" id="SSF54637">
    <property type="entry name" value="Thioesterase/thiol ester dehydrase-isomerase"/>
    <property type="match status" value="1"/>
</dbReference>
<comment type="caution">
    <text evidence="1">The sequence shown here is derived from an EMBL/GenBank/DDBJ whole genome shotgun (WGS) entry which is preliminary data.</text>
</comment>
<reference evidence="1" key="1">
    <citation type="submission" date="2021-06" db="EMBL/GenBank/DDBJ databases">
        <authorList>
            <person name="Kallberg Y."/>
            <person name="Tangrot J."/>
            <person name="Rosling A."/>
        </authorList>
    </citation>
    <scope>NUCLEOTIDE SEQUENCE</scope>
    <source>
        <strain evidence="1">BR232B</strain>
    </source>
</reference>
<evidence type="ECO:0000313" key="2">
    <source>
        <dbReference type="Proteomes" id="UP000789739"/>
    </source>
</evidence>